<keyword evidence="2" id="KW-0378">Hydrolase</keyword>
<proteinExistence type="predicted"/>
<dbReference type="EMBL" id="SROY01000004">
    <property type="protein sequence ID" value="TLX21250.1"/>
    <property type="molecule type" value="Genomic_DNA"/>
</dbReference>
<dbReference type="RefSeq" id="WP_138349059.1">
    <property type="nucleotide sequence ID" value="NZ_SROY01000004.1"/>
</dbReference>
<reference evidence="2 3" key="1">
    <citation type="submission" date="2019-04" db="EMBL/GenBank/DDBJ databases">
        <authorList>
            <person name="Grouzdev D.S."/>
            <person name="Nazina T.N."/>
        </authorList>
    </citation>
    <scope>NUCLEOTIDE SEQUENCE [LARGE SCALE GENOMIC DNA]</scope>
    <source>
        <strain evidence="2 3">SHC 3-19</strain>
    </source>
</reference>
<dbReference type="Proteomes" id="UP000308508">
    <property type="component" value="Unassembled WGS sequence"/>
</dbReference>
<dbReference type="SUPFAM" id="SSF53474">
    <property type="entry name" value="alpha/beta-Hydrolases"/>
    <property type="match status" value="1"/>
</dbReference>
<accession>A0A5R9PF69</accession>
<dbReference type="STRING" id="1123377.GCA_000423885_00120"/>
<gene>
    <name evidence="2" type="ORF">E5S66_09870</name>
</gene>
<evidence type="ECO:0000259" key="1">
    <source>
        <dbReference type="Pfam" id="PF07819"/>
    </source>
</evidence>
<dbReference type="InterPro" id="IPR029058">
    <property type="entry name" value="AB_hydrolase_fold"/>
</dbReference>
<name>A0A5R9PF69_9GAMM</name>
<organism evidence="2 3">
    <name type="scientific">Thermomonas fusca</name>
    <dbReference type="NCBI Taxonomy" id="215690"/>
    <lineage>
        <taxon>Bacteria</taxon>
        <taxon>Pseudomonadati</taxon>
        <taxon>Pseudomonadota</taxon>
        <taxon>Gammaproteobacteria</taxon>
        <taxon>Lysobacterales</taxon>
        <taxon>Lysobacteraceae</taxon>
        <taxon>Thermomonas</taxon>
    </lineage>
</organism>
<evidence type="ECO:0000313" key="3">
    <source>
        <dbReference type="Proteomes" id="UP000308508"/>
    </source>
</evidence>
<keyword evidence="3" id="KW-1185">Reference proteome</keyword>
<evidence type="ECO:0000313" key="2">
    <source>
        <dbReference type="EMBL" id="TLX21250.1"/>
    </source>
</evidence>
<dbReference type="Pfam" id="PF07819">
    <property type="entry name" value="PGAP1"/>
    <property type="match status" value="1"/>
</dbReference>
<dbReference type="GO" id="GO:0016788">
    <property type="term" value="F:hydrolase activity, acting on ester bonds"/>
    <property type="evidence" value="ECO:0007669"/>
    <property type="project" value="InterPro"/>
</dbReference>
<comment type="caution">
    <text evidence="2">The sequence shown here is derived from an EMBL/GenBank/DDBJ whole genome shotgun (WGS) entry which is preliminary data.</text>
</comment>
<feature type="domain" description="GPI inositol-deacylase PGAP1-like alpha/beta" evidence="1">
    <location>
        <begin position="224"/>
        <end position="276"/>
    </location>
</feature>
<dbReference type="InterPro" id="IPR012908">
    <property type="entry name" value="PGAP1-ab_dom-like"/>
</dbReference>
<sequence>MGITAHTAGSTGNLPPPRLAEDLRGIAQLLVQAVTATTDLAENVHANVLGLPARLLGAEATTRTRGIAGFAYGAVRGGASLLGGAVDGVLAPLADRWPQGAGSARRDALLAALNGVLGDQLTTNGNPLALAASLRHAGQTLPIGEPRWASALSSPSPRLLVQVHGLCMNDRQWRRNGHDHGEQLAEALGYTAIHLHYNSGLPIARNGRTFSALLQQMLDGWPVPVERFAILGHSMGGLVTRAAMHEATLRSQPWVRRLDQVVFLGTPHHGAPLERVGHLLEQALGLSAWTAPFVRIGDLRSAGIRDLRHGSISDHPLPPRQTIPLPDGVRAYAVAGSSGSTTRIGRALRGDGLVPVASALGEHRDPRRRLAIAPARQRVVEGTGHLDLLGSQEVYSHLRRWLA</sequence>
<dbReference type="AlphaFoldDB" id="A0A5R9PF69"/>
<protein>
    <submittedName>
        <fullName evidence="2">Alpha/beta hydrolase</fullName>
    </submittedName>
</protein>
<dbReference type="Gene3D" id="3.40.50.1820">
    <property type="entry name" value="alpha/beta hydrolase"/>
    <property type="match status" value="1"/>
</dbReference>